<dbReference type="AlphaFoldDB" id="A0A139SX37"/>
<comment type="similarity">
    <text evidence="2 9">Belongs to the CN hydrolase family. Apolipoprotein N-acyltransferase subfamily.</text>
</comment>
<dbReference type="SUPFAM" id="SSF56317">
    <property type="entry name" value="Carbon-nitrogen hydrolase"/>
    <property type="match status" value="1"/>
</dbReference>
<dbReference type="PANTHER" id="PTHR38686:SF1">
    <property type="entry name" value="APOLIPOPROTEIN N-ACYLTRANSFERASE"/>
    <property type="match status" value="1"/>
</dbReference>
<keyword evidence="6 9" id="KW-1133">Transmembrane helix</keyword>
<dbReference type="PROSITE" id="PS50263">
    <property type="entry name" value="CN_HYDROLASE"/>
    <property type="match status" value="1"/>
</dbReference>
<feature type="transmembrane region" description="Helical" evidence="9">
    <location>
        <begin position="125"/>
        <end position="150"/>
    </location>
</feature>
<evidence type="ECO:0000256" key="6">
    <source>
        <dbReference type="ARBA" id="ARBA00022989"/>
    </source>
</evidence>
<dbReference type="PANTHER" id="PTHR38686">
    <property type="entry name" value="APOLIPOPROTEIN N-ACYLTRANSFERASE"/>
    <property type="match status" value="1"/>
</dbReference>
<dbReference type="Pfam" id="PF00795">
    <property type="entry name" value="CN_hydrolase"/>
    <property type="match status" value="1"/>
</dbReference>
<keyword evidence="5 9" id="KW-0812">Transmembrane</keyword>
<evidence type="ECO:0000256" key="4">
    <source>
        <dbReference type="ARBA" id="ARBA00022679"/>
    </source>
</evidence>
<dbReference type="UniPathway" id="UPA00666"/>
<feature type="domain" description="CN hydrolase" evidence="10">
    <location>
        <begin position="230"/>
        <end position="465"/>
    </location>
</feature>
<comment type="function">
    <text evidence="9">Catalyzes the phospholipid dependent N-acylation of the N-terminal cysteine of apolipoprotein, the last step in lipoprotein maturation.</text>
</comment>
<dbReference type="GO" id="GO:0042158">
    <property type="term" value="P:lipoprotein biosynthetic process"/>
    <property type="evidence" value="ECO:0007669"/>
    <property type="project" value="UniProtKB-UniRule"/>
</dbReference>
<dbReference type="InterPro" id="IPR004563">
    <property type="entry name" value="Apolipo_AcylTrfase"/>
</dbReference>
<dbReference type="InterPro" id="IPR036526">
    <property type="entry name" value="C-N_Hydrolase_sf"/>
</dbReference>
<dbReference type="Proteomes" id="UP000072660">
    <property type="component" value="Unassembled WGS sequence"/>
</dbReference>
<keyword evidence="12" id="KW-1185">Reference proteome</keyword>
<evidence type="ECO:0000256" key="3">
    <source>
        <dbReference type="ARBA" id="ARBA00022475"/>
    </source>
</evidence>
<feature type="transmembrane region" description="Helical" evidence="9">
    <location>
        <begin position="32"/>
        <end position="49"/>
    </location>
</feature>
<keyword evidence="4 9" id="KW-0808">Transferase</keyword>
<comment type="catalytic activity">
    <reaction evidence="9">
        <text>N-terminal S-1,2-diacyl-sn-glyceryl-L-cysteinyl-[lipoprotein] + a glycerophospholipid = N-acyl-S-1,2-diacyl-sn-glyceryl-L-cysteinyl-[lipoprotein] + a 2-acyl-sn-glycero-3-phospholipid + H(+)</text>
        <dbReference type="Rhea" id="RHEA:48228"/>
        <dbReference type="Rhea" id="RHEA-COMP:14681"/>
        <dbReference type="Rhea" id="RHEA-COMP:14684"/>
        <dbReference type="ChEBI" id="CHEBI:15378"/>
        <dbReference type="ChEBI" id="CHEBI:136912"/>
        <dbReference type="ChEBI" id="CHEBI:140656"/>
        <dbReference type="ChEBI" id="CHEBI:140657"/>
        <dbReference type="ChEBI" id="CHEBI:140660"/>
        <dbReference type="EC" id="2.3.1.269"/>
    </reaction>
</comment>
<dbReference type="InterPro" id="IPR045378">
    <property type="entry name" value="LNT_N"/>
</dbReference>
<keyword evidence="8 9" id="KW-0012">Acyltransferase</keyword>
<dbReference type="NCBIfam" id="TIGR00546">
    <property type="entry name" value="lnt"/>
    <property type="match status" value="1"/>
</dbReference>
<dbReference type="InterPro" id="IPR003010">
    <property type="entry name" value="C-N_Hydrolase"/>
</dbReference>
<feature type="transmembrane region" description="Helical" evidence="9">
    <location>
        <begin position="162"/>
        <end position="185"/>
    </location>
</feature>
<dbReference type="GO" id="GO:0016410">
    <property type="term" value="F:N-acyltransferase activity"/>
    <property type="evidence" value="ECO:0007669"/>
    <property type="project" value="UniProtKB-UniRule"/>
</dbReference>
<keyword evidence="11" id="KW-0449">Lipoprotein</keyword>
<evidence type="ECO:0000313" key="12">
    <source>
        <dbReference type="Proteomes" id="UP000072660"/>
    </source>
</evidence>
<feature type="transmembrane region" description="Helical" evidence="9">
    <location>
        <begin position="192"/>
        <end position="212"/>
    </location>
</feature>
<evidence type="ECO:0000256" key="5">
    <source>
        <dbReference type="ARBA" id="ARBA00022692"/>
    </source>
</evidence>
<sequence>MQWLARHRLFGHLIAFASGALAVLSLSPFDLWPLALLSLALFYLGLRPLSPKQAFFCGWFYGFGLFLAGVHWVYVSIHDYGAASPLLAGFLTLAFCAGLAFLLALTAFIWVRWLRLNRSPVIDALAFAALWTLQEMLRSGLLGGFPWLYLGYSQLGAPLAGLFPLGGVWLASFVLALSAALFTCLPCLRRRPLLLIAALCLLVTPWLGGWWLKGHQWTQPTGSPLSVAAVQGNVPQQLKWEREQLQAQLDLYADLTRHARQTDLVVWPETAVPVLKEYIEPYLAQMAAFSHRRRAALMTGVPLREDGRYYNAVMTLGEGQGTYLKQKLVPFGEYVPLEQLLRGLITFFDLPMSSFSAGAPNQPPLNAKGTLIAPLICYEVVYPLLAAGGAARSHLLLTLSNDTWFGRSIGPWQHLQMARARALESGRAMIRATNNGVTALIDPFGEITAQIPQFEQALLYGQVQPMQGLTPWLSWGHWPLLVLCALMVTVAAITRHFKLPSPA</sequence>
<evidence type="ECO:0000259" key="10">
    <source>
        <dbReference type="PROSITE" id="PS50263"/>
    </source>
</evidence>
<protein>
    <recommendedName>
        <fullName evidence="9">Apolipoprotein N-acyltransferase</fullName>
        <shortName evidence="9">ALP N-acyltransferase</shortName>
        <ecNumber evidence="9">2.3.1.269</ecNumber>
    </recommendedName>
</protein>
<evidence type="ECO:0000256" key="2">
    <source>
        <dbReference type="ARBA" id="ARBA00010065"/>
    </source>
</evidence>
<accession>A0A139SX37</accession>
<dbReference type="EC" id="2.3.1.269" evidence="9"/>
<dbReference type="Gene3D" id="3.60.110.10">
    <property type="entry name" value="Carbon-nitrogen hydrolase"/>
    <property type="match status" value="1"/>
</dbReference>
<dbReference type="OrthoDB" id="9804277at2"/>
<feature type="transmembrane region" description="Helical" evidence="9">
    <location>
        <begin position="56"/>
        <end position="74"/>
    </location>
</feature>
<evidence type="ECO:0000256" key="1">
    <source>
        <dbReference type="ARBA" id="ARBA00004651"/>
    </source>
</evidence>
<comment type="pathway">
    <text evidence="9">Protein modification; lipoprotein biosynthesis (N-acyl transfer).</text>
</comment>
<dbReference type="CDD" id="cd07571">
    <property type="entry name" value="ALP_N-acyl_transferase"/>
    <property type="match status" value="1"/>
</dbReference>
<evidence type="ECO:0000313" key="11">
    <source>
        <dbReference type="EMBL" id="KXU39183.1"/>
    </source>
</evidence>
<reference evidence="11 12" key="1">
    <citation type="submission" date="2016-02" db="EMBL/GenBank/DDBJ databases">
        <authorList>
            <person name="Wen L."/>
            <person name="He K."/>
            <person name="Yang H."/>
        </authorList>
    </citation>
    <scope>NUCLEOTIDE SEQUENCE [LARGE SCALE GENOMIC DNA]</scope>
    <source>
        <strain evidence="11 12">CV58</strain>
    </source>
</reference>
<dbReference type="EMBL" id="LSZO01000034">
    <property type="protein sequence ID" value="KXU39183.1"/>
    <property type="molecule type" value="Genomic_DNA"/>
</dbReference>
<keyword evidence="3 9" id="KW-1003">Cell membrane</keyword>
<keyword evidence="7 9" id="KW-0472">Membrane</keyword>
<dbReference type="GO" id="GO:0005886">
    <property type="term" value="C:plasma membrane"/>
    <property type="evidence" value="ECO:0007669"/>
    <property type="project" value="UniProtKB-SubCell"/>
</dbReference>
<dbReference type="HAMAP" id="MF_01148">
    <property type="entry name" value="Lnt"/>
    <property type="match status" value="1"/>
</dbReference>
<organism evidence="11 12">
    <name type="scientific">Ventosimonas gracilis</name>
    <dbReference type="NCBI Taxonomy" id="1680762"/>
    <lineage>
        <taxon>Bacteria</taxon>
        <taxon>Pseudomonadati</taxon>
        <taxon>Pseudomonadota</taxon>
        <taxon>Gammaproteobacteria</taxon>
        <taxon>Pseudomonadales</taxon>
        <taxon>Ventosimonadaceae</taxon>
        <taxon>Ventosimonas</taxon>
    </lineage>
</organism>
<dbReference type="RefSeq" id="WP_068387102.1">
    <property type="nucleotide sequence ID" value="NZ_LSZO01000034.1"/>
</dbReference>
<proteinExistence type="inferred from homology"/>
<comment type="subcellular location">
    <subcellularLocation>
        <location evidence="1 9">Cell membrane</location>
        <topology evidence="1 9">Multi-pass membrane protein</topology>
    </subcellularLocation>
</comment>
<evidence type="ECO:0000256" key="8">
    <source>
        <dbReference type="ARBA" id="ARBA00023315"/>
    </source>
</evidence>
<feature type="transmembrane region" description="Helical" evidence="9">
    <location>
        <begin position="86"/>
        <end position="113"/>
    </location>
</feature>
<name>A0A139SX37_9GAMM</name>
<evidence type="ECO:0000256" key="7">
    <source>
        <dbReference type="ARBA" id="ARBA00023136"/>
    </source>
</evidence>
<gene>
    <name evidence="9" type="primary">lnt</name>
    <name evidence="11" type="ORF">AXE65_09730</name>
</gene>
<evidence type="ECO:0000256" key="9">
    <source>
        <dbReference type="HAMAP-Rule" id="MF_01148"/>
    </source>
</evidence>
<feature type="transmembrane region" description="Helical" evidence="9">
    <location>
        <begin position="472"/>
        <end position="493"/>
    </location>
</feature>
<dbReference type="Pfam" id="PF20154">
    <property type="entry name" value="LNT_N"/>
    <property type="match status" value="1"/>
</dbReference>
<comment type="caution">
    <text evidence="11">The sequence shown here is derived from an EMBL/GenBank/DDBJ whole genome shotgun (WGS) entry which is preliminary data.</text>
</comment>